<evidence type="ECO:0000313" key="11">
    <source>
        <dbReference type="EMBL" id="MEE6307617.1"/>
    </source>
</evidence>
<dbReference type="InterPro" id="IPR006312">
    <property type="entry name" value="TatA/E"/>
</dbReference>
<accession>A0ABU7SCI7</accession>
<evidence type="ECO:0000256" key="2">
    <source>
        <dbReference type="ARBA" id="ARBA00022448"/>
    </source>
</evidence>
<feature type="compositionally biased region" description="Pro residues" evidence="10">
    <location>
        <begin position="81"/>
        <end position="90"/>
    </location>
</feature>
<comment type="subunit">
    <text evidence="9">The Tat system comprises two distinct complexes: a TatABC complex, containing multiple copies of TatA, TatB and TatC subunits, and a separate TatA complex, containing only TatA subunits. Substrates initially bind to the TatABC complex, which probably triggers association of the separate TatA complex to form the active translocon.</text>
</comment>
<evidence type="ECO:0000256" key="8">
    <source>
        <dbReference type="ARBA" id="ARBA00023136"/>
    </source>
</evidence>
<keyword evidence="3 9" id="KW-1003">Cell membrane</keyword>
<feature type="compositionally biased region" description="Basic and acidic residues" evidence="10">
    <location>
        <begin position="47"/>
        <end position="58"/>
    </location>
</feature>
<reference evidence="11 12" key="1">
    <citation type="submission" date="2024-01" db="EMBL/GenBank/DDBJ databases">
        <title>Genome insights into Plantactinospora veratri sp. nov.</title>
        <authorList>
            <person name="Wang L."/>
        </authorList>
    </citation>
    <scope>NUCLEOTIDE SEQUENCE [LARGE SCALE GENOMIC DNA]</scope>
    <source>
        <strain evidence="11 12">NEAU-FHS4</strain>
    </source>
</reference>
<keyword evidence="2 9" id="KW-0813">Transport</keyword>
<feature type="region of interest" description="Disordered" evidence="10">
    <location>
        <begin position="47"/>
        <end position="99"/>
    </location>
</feature>
<dbReference type="PANTHER" id="PTHR42982">
    <property type="entry name" value="SEC-INDEPENDENT PROTEIN TRANSLOCASE PROTEIN TATA"/>
    <property type="match status" value="1"/>
</dbReference>
<gene>
    <name evidence="9 11" type="primary">tatA</name>
    <name evidence="11" type="ORF">V1634_12360</name>
</gene>
<keyword evidence="8 9" id="KW-0472">Membrane</keyword>
<evidence type="ECO:0000256" key="4">
    <source>
        <dbReference type="ARBA" id="ARBA00022692"/>
    </source>
</evidence>
<evidence type="ECO:0000313" key="12">
    <source>
        <dbReference type="Proteomes" id="UP001339911"/>
    </source>
</evidence>
<keyword evidence="12" id="KW-1185">Reference proteome</keyword>
<dbReference type="Gene3D" id="1.20.5.3310">
    <property type="match status" value="1"/>
</dbReference>
<sequence length="99" mass="10750">MGVLKPWHIFVLVAVLVLLFGAKRLPDAARSLGRSLRIIKAETKSLADDDKDLAEKADAQAGRQPLPGDTVHPTSVHQPGYQPPTAPPVNDPVQRVRDN</sequence>
<comment type="similarity">
    <text evidence="9">Belongs to the TatA/E family.</text>
</comment>
<protein>
    <recommendedName>
        <fullName evidence="9">Sec-independent protein translocase protein TatA</fullName>
    </recommendedName>
</protein>
<evidence type="ECO:0000256" key="9">
    <source>
        <dbReference type="HAMAP-Rule" id="MF_00236"/>
    </source>
</evidence>
<comment type="function">
    <text evidence="9">Part of the twin-arginine translocation (Tat) system that transports large folded proteins containing a characteristic twin-arginine motif in their signal peptide across membranes. TatA could form the protein-conducting channel of the Tat system.</text>
</comment>
<evidence type="ECO:0000256" key="6">
    <source>
        <dbReference type="ARBA" id="ARBA00022989"/>
    </source>
</evidence>
<organism evidence="11 12">
    <name type="scientific">Plantactinospora veratri</name>
    <dbReference type="NCBI Taxonomy" id="1436122"/>
    <lineage>
        <taxon>Bacteria</taxon>
        <taxon>Bacillati</taxon>
        <taxon>Actinomycetota</taxon>
        <taxon>Actinomycetes</taxon>
        <taxon>Micromonosporales</taxon>
        <taxon>Micromonosporaceae</taxon>
        <taxon>Plantactinospora</taxon>
    </lineage>
</organism>
<keyword evidence="4 9" id="KW-0812">Transmembrane</keyword>
<evidence type="ECO:0000256" key="10">
    <source>
        <dbReference type="SAM" id="MobiDB-lite"/>
    </source>
</evidence>
<keyword evidence="6 9" id="KW-1133">Transmembrane helix</keyword>
<evidence type="ECO:0000256" key="3">
    <source>
        <dbReference type="ARBA" id="ARBA00022475"/>
    </source>
</evidence>
<dbReference type="InterPro" id="IPR003369">
    <property type="entry name" value="TatA/B/E"/>
</dbReference>
<dbReference type="EMBL" id="JAZGQL010000008">
    <property type="protein sequence ID" value="MEE6307617.1"/>
    <property type="molecule type" value="Genomic_DNA"/>
</dbReference>
<evidence type="ECO:0000256" key="5">
    <source>
        <dbReference type="ARBA" id="ARBA00022927"/>
    </source>
</evidence>
<evidence type="ECO:0000256" key="7">
    <source>
        <dbReference type="ARBA" id="ARBA00023010"/>
    </source>
</evidence>
<name>A0ABU7SCI7_9ACTN</name>
<evidence type="ECO:0000256" key="1">
    <source>
        <dbReference type="ARBA" id="ARBA00004162"/>
    </source>
</evidence>
<dbReference type="NCBIfam" id="NF001854">
    <property type="entry name" value="PRK00575.1"/>
    <property type="match status" value="1"/>
</dbReference>
<keyword evidence="7 9" id="KW-0811">Translocation</keyword>
<dbReference type="PANTHER" id="PTHR42982:SF8">
    <property type="entry name" value="SEC-INDEPENDENT PROTEIN TRANSLOCASE PROTEIN TATA"/>
    <property type="match status" value="1"/>
</dbReference>
<dbReference type="Pfam" id="PF02416">
    <property type="entry name" value="TatA_B_E"/>
    <property type="match status" value="1"/>
</dbReference>
<proteinExistence type="inferred from homology"/>
<keyword evidence="5 9" id="KW-0653">Protein transport</keyword>
<dbReference type="Proteomes" id="UP001339911">
    <property type="component" value="Unassembled WGS sequence"/>
</dbReference>
<dbReference type="HAMAP" id="MF_00236">
    <property type="entry name" value="TatA_E"/>
    <property type="match status" value="1"/>
</dbReference>
<comment type="caution">
    <text evidence="11">The sequence shown here is derived from an EMBL/GenBank/DDBJ whole genome shotgun (WGS) entry which is preliminary data.</text>
</comment>
<comment type="subcellular location">
    <subcellularLocation>
        <location evidence="1 9">Cell membrane</location>
        <topology evidence="1 9">Single-pass membrane protein</topology>
    </subcellularLocation>
</comment>
<dbReference type="RefSeq" id="WP_331207921.1">
    <property type="nucleotide sequence ID" value="NZ_JAZGQL010000008.1"/>
</dbReference>